<evidence type="ECO:0000256" key="3">
    <source>
        <dbReference type="SAM" id="MobiDB-lite"/>
    </source>
</evidence>
<dbReference type="InterPro" id="IPR000467">
    <property type="entry name" value="G_patch_dom"/>
</dbReference>
<feature type="domain" description="G-patch" evidence="4">
    <location>
        <begin position="1"/>
        <end position="46"/>
    </location>
</feature>
<name>A0AAN7Q4S8_9COLE</name>
<organism evidence="5 6">
    <name type="scientific">Aquatica leii</name>
    <dbReference type="NCBI Taxonomy" id="1421715"/>
    <lineage>
        <taxon>Eukaryota</taxon>
        <taxon>Metazoa</taxon>
        <taxon>Ecdysozoa</taxon>
        <taxon>Arthropoda</taxon>
        <taxon>Hexapoda</taxon>
        <taxon>Insecta</taxon>
        <taxon>Pterygota</taxon>
        <taxon>Neoptera</taxon>
        <taxon>Endopterygota</taxon>
        <taxon>Coleoptera</taxon>
        <taxon>Polyphaga</taxon>
        <taxon>Elateriformia</taxon>
        <taxon>Elateroidea</taxon>
        <taxon>Lampyridae</taxon>
        <taxon>Luciolinae</taxon>
        <taxon>Aquatica</taxon>
    </lineage>
</organism>
<sequence>MDFAKRQLEKYGWQEGSGLGKHATGISEALKPTLKFDNSGIGHSSSEQFTNNWWETLYNKSSNNLNVVVENNEVKLNVKDRDAFENSTNIAQMKNNSFEYGSFIKTSKLTESGIVDYDKLNEFETTPSTSVPKLTDDELFAACGGRTAHKGARHGLKLNGKLSRLEMQEKLLLKKLNKFTLSDENEKTNKKSIEKKLRKIKYHKSKNRSEEDMDILPPTSPCILNVNSPYKSNKKRKGERKHVSFSETVVEYQTQENDANESTNNNADLDSSSHSEGTSRSLSPITKVIEVKINDVTENLNVMTTDLDEGIDCTDYDPNKERTKHDLQEKIKKENRRMRRKLKKLRKLNKIQENSNESTLDTDDNCKEFSEKSVKWAKRKLFEEAEVSDTFVSKRCHYESSHKLKKKQKKLLKQQLQLEKNIEKVASSFDNICKISNDKN</sequence>
<keyword evidence="2" id="KW-0175">Coiled coil</keyword>
<feature type="coiled-coil region" evidence="2">
    <location>
        <begin position="324"/>
        <end position="355"/>
    </location>
</feature>
<dbReference type="EMBL" id="JARPUR010000001">
    <property type="protein sequence ID" value="KAK4885739.1"/>
    <property type="molecule type" value="Genomic_DNA"/>
</dbReference>
<dbReference type="Proteomes" id="UP001353858">
    <property type="component" value="Unassembled WGS sequence"/>
</dbReference>
<evidence type="ECO:0000256" key="2">
    <source>
        <dbReference type="SAM" id="Coils"/>
    </source>
</evidence>
<dbReference type="PROSITE" id="PS50174">
    <property type="entry name" value="G_PATCH"/>
    <property type="match status" value="1"/>
</dbReference>
<dbReference type="SMART" id="SM00443">
    <property type="entry name" value="G_patch"/>
    <property type="match status" value="1"/>
</dbReference>
<gene>
    <name evidence="5" type="ORF">RN001_002010</name>
</gene>
<evidence type="ECO:0000313" key="6">
    <source>
        <dbReference type="Proteomes" id="UP001353858"/>
    </source>
</evidence>
<keyword evidence="6" id="KW-1185">Reference proteome</keyword>
<dbReference type="GO" id="GO:0003676">
    <property type="term" value="F:nucleic acid binding"/>
    <property type="evidence" value="ECO:0007669"/>
    <property type="project" value="InterPro"/>
</dbReference>
<feature type="region of interest" description="Disordered" evidence="3">
    <location>
        <begin position="253"/>
        <end position="282"/>
    </location>
</feature>
<dbReference type="AlphaFoldDB" id="A0AAN7Q4S8"/>
<dbReference type="Pfam" id="PF01585">
    <property type="entry name" value="G-patch"/>
    <property type="match status" value="1"/>
</dbReference>
<protein>
    <recommendedName>
        <fullName evidence="1">G patch domain-containing protein 4</fullName>
    </recommendedName>
</protein>
<dbReference type="PANTHER" id="PTHR23149:SF9">
    <property type="entry name" value="G PATCH DOMAIN-CONTAINING PROTEIN 4"/>
    <property type="match status" value="1"/>
</dbReference>
<dbReference type="InterPro" id="IPR050656">
    <property type="entry name" value="PINX1"/>
</dbReference>
<accession>A0AAN7Q4S8</accession>
<proteinExistence type="predicted"/>
<evidence type="ECO:0000313" key="5">
    <source>
        <dbReference type="EMBL" id="KAK4885739.1"/>
    </source>
</evidence>
<evidence type="ECO:0000259" key="4">
    <source>
        <dbReference type="PROSITE" id="PS50174"/>
    </source>
</evidence>
<evidence type="ECO:0000256" key="1">
    <source>
        <dbReference type="ARBA" id="ARBA00040365"/>
    </source>
</evidence>
<dbReference type="GO" id="GO:0005730">
    <property type="term" value="C:nucleolus"/>
    <property type="evidence" value="ECO:0007669"/>
    <property type="project" value="TreeGrafter"/>
</dbReference>
<reference evidence="6" key="1">
    <citation type="submission" date="2023-01" db="EMBL/GenBank/DDBJ databases">
        <title>Key to firefly adult light organ development and bioluminescence: homeobox transcription factors regulate luciferase expression and transportation to peroxisome.</title>
        <authorList>
            <person name="Fu X."/>
        </authorList>
    </citation>
    <scope>NUCLEOTIDE SEQUENCE [LARGE SCALE GENOMIC DNA]</scope>
</reference>
<dbReference type="PANTHER" id="PTHR23149">
    <property type="entry name" value="G PATCH DOMAIN CONTAINING PROTEIN"/>
    <property type="match status" value="1"/>
</dbReference>
<comment type="caution">
    <text evidence="5">The sequence shown here is derived from an EMBL/GenBank/DDBJ whole genome shotgun (WGS) entry which is preliminary data.</text>
</comment>